<comment type="similarity">
    <text evidence="4">Belongs to the DPH1/DPH2 family. DPH1 subfamily.</text>
</comment>
<evidence type="ECO:0000256" key="7">
    <source>
        <dbReference type="ARBA" id="ARBA00022679"/>
    </source>
</evidence>
<evidence type="ECO:0000256" key="6">
    <source>
        <dbReference type="ARBA" id="ARBA00021915"/>
    </source>
</evidence>
<evidence type="ECO:0000313" key="17">
    <source>
        <dbReference type="Proteomes" id="UP001177023"/>
    </source>
</evidence>
<evidence type="ECO:0000256" key="2">
    <source>
        <dbReference type="ARBA" id="ARBA00005156"/>
    </source>
</evidence>
<keyword evidence="10" id="KW-0408">Iron</keyword>
<dbReference type="PANTHER" id="PTHR10762">
    <property type="entry name" value="DIPHTHAMIDE BIOSYNTHESIS PROTEIN"/>
    <property type="match status" value="1"/>
</dbReference>
<evidence type="ECO:0000256" key="11">
    <source>
        <dbReference type="ARBA" id="ARBA00023014"/>
    </source>
</evidence>
<proteinExistence type="inferred from homology"/>
<dbReference type="AlphaFoldDB" id="A0AA36CQZ2"/>
<dbReference type="PANTHER" id="PTHR10762:SF1">
    <property type="entry name" value="2-(3-AMINO-3-CARBOXYPROPYL)HISTIDINE SYNTHASE SUBUNIT 1"/>
    <property type="match status" value="1"/>
</dbReference>
<dbReference type="InterPro" id="IPR042263">
    <property type="entry name" value="DPH1/DPH2_1"/>
</dbReference>
<dbReference type="Proteomes" id="UP001177023">
    <property type="component" value="Unassembled WGS sequence"/>
</dbReference>
<dbReference type="Gene3D" id="3.40.50.11840">
    <property type="entry name" value="Diphthamide synthesis DPH1/DPH2 domain 1"/>
    <property type="match status" value="2"/>
</dbReference>
<evidence type="ECO:0000313" key="16">
    <source>
        <dbReference type="EMBL" id="CAJ0573200.1"/>
    </source>
</evidence>
<protein>
    <recommendedName>
        <fullName evidence="6">2-(3-amino-3-carboxypropyl)histidine synthase subunit 1</fullName>
        <ecNumber evidence="5">2.5.1.108</ecNumber>
    </recommendedName>
    <alternativeName>
        <fullName evidence="13">Diphthamide biosynthesis protein 1</fullName>
    </alternativeName>
    <alternativeName>
        <fullName evidence="14">Diphtheria toxin resistance protein 1</fullName>
    </alternativeName>
    <alternativeName>
        <fullName evidence="12">S-adenosyl-L-methionine:L-histidine 3-amino-3-carboxypropyltransferase 1</fullName>
    </alternativeName>
</protein>
<evidence type="ECO:0000256" key="10">
    <source>
        <dbReference type="ARBA" id="ARBA00023004"/>
    </source>
</evidence>
<keyword evidence="11" id="KW-0411">Iron-sulfur</keyword>
<evidence type="ECO:0000256" key="5">
    <source>
        <dbReference type="ARBA" id="ARBA00012221"/>
    </source>
</evidence>
<keyword evidence="7" id="KW-0808">Transferase</keyword>
<evidence type="ECO:0000256" key="8">
    <source>
        <dbReference type="ARBA" id="ARBA00022691"/>
    </source>
</evidence>
<evidence type="ECO:0000256" key="9">
    <source>
        <dbReference type="ARBA" id="ARBA00022723"/>
    </source>
</evidence>
<dbReference type="EC" id="2.5.1.108" evidence="5"/>
<dbReference type="GO" id="GO:0051536">
    <property type="term" value="F:iron-sulfur cluster binding"/>
    <property type="evidence" value="ECO:0007669"/>
    <property type="project" value="UniProtKB-KW"/>
</dbReference>
<keyword evidence="8" id="KW-0949">S-adenosyl-L-methionine</keyword>
<evidence type="ECO:0000256" key="15">
    <source>
        <dbReference type="ARBA" id="ARBA00048403"/>
    </source>
</evidence>
<evidence type="ECO:0000256" key="1">
    <source>
        <dbReference type="ARBA" id="ARBA00001966"/>
    </source>
</evidence>
<keyword evidence="9" id="KW-0479">Metal-binding</keyword>
<dbReference type="GO" id="GO:0090560">
    <property type="term" value="F:2-(3-amino-3-carboxypropyl)histidine synthase activity"/>
    <property type="evidence" value="ECO:0007669"/>
    <property type="project" value="UniProtKB-EC"/>
</dbReference>
<dbReference type="Gene3D" id="3.40.50.11850">
    <property type="entry name" value="Diphthamide synthesis DPH1/DPH2 domain 2"/>
    <property type="match status" value="2"/>
</dbReference>
<dbReference type="NCBIfam" id="TIGR00322">
    <property type="entry name" value="diphth2_R"/>
    <property type="match status" value="3"/>
</dbReference>
<comment type="similarity">
    <text evidence="3">Belongs to the DPH1/DPH2 family. DPH2 subfamily.</text>
</comment>
<dbReference type="SFLD" id="SFLDS00032">
    <property type="entry name" value="Radical_SAM_3-amino-3-carboxyp"/>
    <property type="match status" value="2"/>
</dbReference>
<dbReference type="InterPro" id="IPR016435">
    <property type="entry name" value="DPH1/DPH2"/>
</dbReference>
<dbReference type="InterPro" id="IPR042264">
    <property type="entry name" value="DPH1/DPH2_2"/>
</dbReference>
<organism evidence="16 17">
    <name type="scientific">Mesorhabditis spiculigera</name>
    <dbReference type="NCBI Taxonomy" id="96644"/>
    <lineage>
        <taxon>Eukaryota</taxon>
        <taxon>Metazoa</taxon>
        <taxon>Ecdysozoa</taxon>
        <taxon>Nematoda</taxon>
        <taxon>Chromadorea</taxon>
        <taxon>Rhabditida</taxon>
        <taxon>Rhabditina</taxon>
        <taxon>Rhabditomorpha</taxon>
        <taxon>Rhabditoidea</taxon>
        <taxon>Rhabditidae</taxon>
        <taxon>Mesorhabditinae</taxon>
        <taxon>Mesorhabditis</taxon>
    </lineage>
</organism>
<dbReference type="EMBL" id="CATQJA010002615">
    <property type="protein sequence ID" value="CAJ0573200.1"/>
    <property type="molecule type" value="Genomic_DNA"/>
</dbReference>
<dbReference type="FunFam" id="3.40.50.11850:FF:000001">
    <property type="entry name" value="2-(3-amino-3-carboxypropyl)histidine synthase subunit 1"/>
    <property type="match status" value="2"/>
</dbReference>
<feature type="non-terminal residue" evidence="16">
    <location>
        <position position="870"/>
    </location>
</feature>
<dbReference type="FunFam" id="3.40.50.11840:FF:000001">
    <property type="entry name" value="2-(3-amino-3-carboxypropyl)histidine synthase subunit 1"/>
    <property type="match status" value="2"/>
</dbReference>
<dbReference type="InterPro" id="IPR042265">
    <property type="entry name" value="DPH1/DPH2_3"/>
</dbReference>
<name>A0AA36CQZ2_9BILA</name>
<evidence type="ECO:0000256" key="3">
    <source>
        <dbReference type="ARBA" id="ARBA00006179"/>
    </source>
</evidence>
<dbReference type="FunFam" id="3.40.50.11860:FF:000001">
    <property type="entry name" value="2-(3-amino-3-carboxypropyl)histidine synthase subunit 2"/>
    <property type="match status" value="1"/>
</dbReference>
<evidence type="ECO:0000256" key="13">
    <source>
        <dbReference type="ARBA" id="ARBA00032574"/>
    </source>
</evidence>
<sequence>MQISPIQSGYSIPKAYRVRWVRFFRPLYRLLQRIGSIPSFKLRLSTSWIGSIYPSPFFDMDMRPYSWYWMHGETKQAIVLNNVPVGRRQRKRPPLQIEPLVASLRHVGRCDLSGCTAHAISGIIKFLGCRPESVANHLVDVWTLYGLHEGMADEQLAKRIELAKWATRAFVCNGGRVDNCLRILREILSRGAELTPGTIYTINFRNPRRGETKVLKKEVEKLVLGRRLNEVDDQDEISRIRDAHERYMPAVYAVHRSHYYQPKCHEPGALIMYRRASALEVALPANYTFELPKTIWKIRHLGAKNVALQFPEGLLMYACLIADILEKHTGCETVIMGDVTYGACCVDDFTAKALGCDLLVHYGHSCLVPIQNTEGIAMLYIFVNIEINLSHFVDCLKANFEPLQIAIVSTIQFIPSLQAVRQLLSNDGYTIVMPQCKPLSPGEILGCTSPRLGDDVDRLIYLGDGRFHLESIMIHNPKIAAFQYDPYARKLTREHYDHSTMRNNRGAAELVDKLKSKGKEVTVVVLSEIFPAKLALFDEIEWCIDYVSQGICTGMALQFPEGLLMYACLIADILEKHTGCETVIMGDVTYGACCVDDFTAKALGCDLLVHYGHSCLVPIQNTEGIAMLYIFVNIEINLSHFVDCLKANFEPLQIAIVSTIQFIPSLQAVRQLLSNDGYTIVMPQCKPLSPGEILGCTSPRLGDDVDRLIYLGDGRFHLESIMIHNPKIAAFQYDPYARKLTREHYDHSTMRNNRGAAELVDKLKSKGKEVTVVVLSEIFPAKLALFDEIECWVQIACPRLSIDWGTFFARPLLTPYELNVALDSLEFPDGYYPMDFYAYESKGPWTPNHESHRPQRVRRRAPIVVGQSAS</sequence>
<gene>
    <name evidence="16" type="ORF">MSPICULIGERA_LOCUS11568</name>
</gene>
<reference evidence="16" key="1">
    <citation type="submission" date="2023-06" db="EMBL/GenBank/DDBJ databases">
        <authorList>
            <person name="Delattre M."/>
        </authorList>
    </citation>
    <scope>NUCLEOTIDE SEQUENCE</scope>
    <source>
        <strain evidence="16">AF72</strain>
    </source>
</reference>
<accession>A0AA36CQZ2</accession>
<dbReference type="GO" id="GO:0046872">
    <property type="term" value="F:metal ion binding"/>
    <property type="evidence" value="ECO:0007669"/>
    <property type="project" value="UniProtKB-KW"/>
</dbReference>
<keyword evidence="17" id="KW-1185">Reference proteome</keyword>
<dbReference type="GO" id="GO:0017183">
    <property type="term" value="P:protein histidyl modification to diphthamide"/>
    <property type="evidence" value="ECO:0007669"/>
    <property type="project" value="InterPro"/>
</dbReference>
<dbReference type="Pfam" id="PF01866">
    <property type="entry name" value="Diphthamide_syn"/>
    <property type="match status" value="3"/>
</dbReference>
<dbReference type="Gene3D" id="3.40.50.11860">
    <property type="entry name" value="Diphthamide synthesis DPH1/DPH2 domain 3"/>
    <property type="match status" value="1"/>
</dbReference>
<evidence type="ECO:0000256" key="4">
    <source>
        <dbReference type="ARBA" id="ARBA00010173"/>
    </source>
</evidence>
<comment type="pathway">
    <text evidence="2">Protein modification; peptidyl-diphthamide biosynthesis.</text>
</comment>
<comment type="catalytic activity">
    <reaction evidence="15">
        <text>L-histidyl-[translation elongation factor 2] + S-adenosyl-L-methionine = 2-[(3S)-amino-3-carboxypropyl]-L-histidyl-[translation elongation factor 2] + S-methyl-5'-thioadenosine + H(+)</text>
        <dbReference type="Rhea" id="RHEA:36783"/>
        <dbReference type="Rhea" id="RHEA-COMP:9748"/>
        <dbReference type="Rhea" id="RHEA-COMP:9749"/>
        <dbReference type="ChEBI" id="CHEBI:15378"/>
        <dbReference type="ChEBI" id="CHEBI:17509"/>
        <dbReference type="ChEBI" id="CHEBI:29979"/>
        <dbReference type="ChEBI" id="CHEBI:59789"/>
        <dbReference type="ChEBI" id="CHEBI:73995"/>
        <dbReference type="EC" id="2.5.1.108"/>
    </reaction>
</comment>
<comment type="cofactor">
    <cofactor evidence="1">
        <name>[4Fe-4S] cluster</name>
        <dbReference type="ChEBI" id="CHEBI:49883"/>
    </cofactor>
</comment>
<comment type="caution">
    <text evidence="16">The sequence shown here is derived from an EMBL/GenBank/DDBJ whole genome shotgun (WGS) entry which is preliminary data.</text>
</comment>
<evidence type="ECO:0000256" key="14">
    <source>
        <dbReference type="ARBA" id="ARBA00032789"/>
    </source>
</evidence>
<evidence type="ECO:0000256" key="12">
    <source>
        <dbReference type="ARBA" id="ARBA00031690"/>
    </source>
</evidence>